<dbReference type="EMBL" id="WIPA01000001">
    <property type="protein sequence ID" value="MQR25968.1"/>
    <property type="molecule type" value="Genomic_DNA"/>
</dbReference>
<evidence type="ECO:0000256" key="1">
    <source>
        <dbReference type="SAM" id="Phobius"/>
    </source>
</evidence>
<dbReference type="AlphaFoldDB" id="A0A222YCP1"/>
<feature type="transmembrane region" description="Helical" evidence="1">
    <location>
        <begin position="122"/>
        <end position="140"/>
    </location>
</feature>
<protein>
    <submittedName>
        <fullName evidence="2">ABC transporter permease</fullName>
    </submittedName>
</protein>
<dbReference type="PIRSF" id="PIRSF037394">
    <property type="entry name" value="ABC_thiamine-permease_YkoE_prd"/>
    <property type="match status" value="1"/>
</dbReference>
<gene>
    <name evidence="2" type="ORF">GFV13_01465</name>
</gene>
<comment type="caution">
    <text evidence="2">The sequence shown here is derived from an EMBL/GenBank/DDBJ whole genome shotgun (WGS) entry which is preliminary data.</text>
</comment>
<dbReference type="STRING" id="1245.ARA02_03705"/>
<dbReference type="OMA" id="GVIFWAW"/>
<proteinExistence type="predicted"/>
<accession>A0A222YCP1</accession>
<keyword evidence="1" id="KW-0812">Transmembrane</keyword>
<dbReference type="RefSeq" id="WP_004164215.1">
    <property type="nucleotide sequence ID" value="NZ_BBPK01000021.1"/>
</dbReference>
<evidence type="ECO:0000313" key="2">
    <source>
        <dbReference type="EMBL" id="MQR25968.1"/>
    </source>
</evidence>
<keyword evidence="1" id="KW-1133">Transmembrane helix</keyword>
<dbReference type="Proteomes" id="UP000469952">
    <property type="component" value="Unassembled WGS sequence"/>
</dbReference>
<organism evidence="2 3">
    <name type="scientific">Leuconostoc mesenteroides</name>
    <dbReference type="NCBI Taxonomy" id="1245"/>
    <lineage>
        <taxon>Bacteria</taxon>
        <taxon>Bacillati</taxon>
        <taxon>Bacillota</taxon>
        <taxon>Bacilli</taxon>
        <taxon>Lactobacillales</taxon>
        <taxon>Lactobacillaceae</taxon>
        <taxon>Leuconostoc</taxon>
    </lineage>
</organism>
<feature type="transmembrane region" description="Helical" evidence="1">
    <location>
        <begin position="12"/>
        <end position="35"/>
    </location>
</feature>
<evidence type="ECO:0000313" key="3">
    <source>
        <dbReference type="Proteomes" id="UP000469952"/>
    </source>
</evidence>
<dbReference type="InterPro" id="IPR017195">
    <property type="entry name" value="ABC_thiamin-permease_prd"/>
</dbReference>
<keyword evidence="1" id="KW-0472">Membrane</keyword>
<feature type="transmembrane region" description="Helical" evidence="1">
    <location>
        <begin position="93"/>
        <end position="115"/>
    </location>
</feature>
<dbReference type="GeneID" id="29577149"/>
<name>A0A222YCP1_LEUME</name>
<dbReference type="OrthoDB" id="8017424at2"/>
<sequence length="193" mass="21133">MSANKWSLRDVIFIALIGVFFGFIFWAWAFGYNVIAAFLTPFGLSAYANDATLGPWLMAGPMAGFILRRPGASIIGETLGGTIEMVFGSQWGVMNVVSALIQGFGTELGFAVFGYRRWDKTSLSMSVITVTIVTFIWDLFRNGYADYSFGLLIGLFITRLISAAIFAGVIVYFTQKLVAKSGILEVNKNEVVS</sequence>
<reference evidence="2 3" key="1">
    <citation type="submission" date="2019-10" db="EMBL/GenBank/DDBJ databases">
        <title>WGS of Leuconostoc mesenteroides.</title>
        <authorList>
            <person name="Melo Bolivar J."/>
            <person name="Marino-Ramirez L."/>
            <person name="Villamil Diaz L.M."/>
        </authorList>
    </citation>
    <scope>NUCLEOTIDE SEQUENCE [LARGE SCALE GENOMIC DNA]</scope>
    <source>
        <strain evidence="2 3">M11</strain>
    </source>
</reference>
<dbReference type="Pfam" id="PF09819">
    <property type="entry name" value="ABC_cobalt"/>
    <property type="match status" value="1"/>
</dbReference>
<feature type="transmembrane region" description="Helical" evidence="1">
    <location>
        <begin position="152"/>
        <end position="173"/>
    </location>
</feature>